<dbReference type="PANTHER" id="PTHR48098:SF3">
    <property type="entry name" value="IRON(III) ENTEROBACTIN ESTERASE"/>
    <property type="match status" value="1"/>
</dbReference>
<feature type="domain" description="Enterochelin esterase N-terminal" evidence="6">
    <location>
        <begin position="68"/>
        <end position="190"/>
    </location>
</feature>
<accession>A0ABT1I0D7</accession>
<keyword evidence="8" id="KW-1185">Reference proteome</keyword>
<dbReference type="Gene3D" id="2.60.40.10">
    <property type="entry name" value="Immunoglobulins"/>
    <property type="match status" value="1"/>
</dbReference>
<dbReference type="InterPro" id="IPR029058">
    <property type="entry name" value="AB_hydrolase_fold"/>
</dbReference>
<dbReference type="InterPro" id="IPR050583">
    <property type="entry name" value="Mycobacterial_A85_antigen"/>
</dbReference>
<dbReference type="EMBL" id="JAMTCP010000037">
    <property type="protein sequence ID" value="MCP2261210.1"/>
    <property type="molecule type" value="Genomic_DNA"/>
</dbReference>
<evidence type="ECO:0000256" key="4">
    <source>
        <dbReference type="ARBA" id="ARBA00024201"/>
    </source>
</evidence>
<evidence type="ECO:0000256" key="3">
    <source>
        <dbReference type="ARBA" id="ARBA00022801"/>
    </source>
</evidence>
<organism evidence="7 8">
    <name type="scientific">Streptoalloteichus tenebrarius (strain ATCC 17920 / DSM 40477 / JCM 4838 / CBS 697.72 / NBRC 16177 / NCIMB 11028 / NRRL B-12390 / A12253. 1 / ISP 5477)</name>
    <name type="common">Streptomyces tenebrarius</name>
    <dbReference type="NCBI Taxonomy" id="1933"/>
    <lineage>
        <taxon>Bacteria</taxon>
        <taxon>Bacillati</taxon>
        <taxon>Actinomycetota</taxon>
        <taxon>Actinomycetes</taxon>
        <taxon>Pseudonocardiales</taxon>
        <taxon>Pseudonocardiaceae</taxon>
        <taxon>Streptoalloteichus</taxon>
    </lineage>
</organism>
<evidence type="ECO:0000313" key="8">
    <source>
        <dbReference type="Proteomes" id="UP001205311"/>
    </source>
</evidence>
<dbReference type="SUPFAM" id="SSF53474">
    <property type="entry name" value="alpha/beta-Hydrolases"/>
    <property type="match status" value="1"/>
</dbReference>
<gene>
    <name evidence="7" type="ORF">LX15_004931</name>
</gene>
<dbReference type="PANTHER" id="PTHR48098">
    <property type="entry name" value="ENTEROCHELIN ESTERASE-RELATED"/>
    <property type="match status" value="1"/>
</dbReference>
<keyword evidence="3" id="KW-0378">Hydrolase</keyword>
<evidence type="ECO:0000259" key="6">
    <source>
        <dbReference type="Pfam" id="PF11806"/>
    </source>
</evidence>
<dbReference type="InterPro" id="IPR000801">
    <property type="entry name" value="Esterase-like"/>
</dbReference>
<dbReference type="RefSeq" id="WP_253672043.1">
    <property type="nucleotide sequence ID" value="NZ_JAMTCP010000037.1"/>
</dbReference>
<sequence length="431" mass="47716">MSVRPRPTAPPRTPMPPPETAVSPRVSALERDLAEGREDVLARFWAEVAGRGTPLVERVAADDDHHVVTFLWRDPGTRTREVLLLANCVTDRSVLPLSRLLRVPGTDVWHRSYRLPGTWRGSYQFVALEEPFSAATGDEDGNDASAGHRMWRMLGLMAEPDPLNPRRLPARWGAPPKSVAELPAAPPQPWLSPRPDVPRGSVTSHVVHSGHLGEDRRVWTYLPHGHDHGSDYPVLVLLDGDMWGDALPVASTLDNLVAEGLLPPLVALMPDAVDNPTRWRDLGCHEPFLGFLRDELLPWASHRWRVTDDPARTVIAGQSLGGLTALFAGLRAPERFGNLLSQSGSFWWSPEGGPSDWLARRFAAAPRLPLRIHLEAGTREWILTPATRHLRNVLRDRGYEVEYAEHDGGHDYACWRGSLATGLVALAGGWV</sequence>
<comment type="similarity">
    <text evidence="4">Belongs to the Fes family.</text>
</comment>
<dbReference type="Gene3D" id="3.40.50.1820">
    <property type="entry name" value="alpha/beta hydrolase"/>
    <property type="match status" value="1"/>
</dbReference>
<dbReference type="SUPFAM" id="SSF81296">
    <property type="entry name" value="E set domains"/>
    <property type="match status" value="1"/>
</dbReference>
<dbReference type="InterPro" id="IPR014756">
    <property type="entry name" value="Ig_E-set"/>
</dbReference>
<reference evidence="7 8" key="1">
    <citation type="submission" date="2022-06" db="EMBL/GenBank/DDBJ databases">
        <title>Genomic Encyclopedia of Archaeal and Bacterial Type Strains, Phase II (KMG-II): from individual species to whole genera.</title>
        <authorList>
            <person name="Goeker M."/>
        </authorList>
    </citation>
    <scope>NUCLEOTIDE SEQUENCE [LARGE SCALE GENOMIC DNA]</scope>
    <source>
        <strain evidence="7 8">DSM 40477</strain>
    </source>
</reference>
<evidence type="ECO:0000313" key="7">
    <source>
        <dbReference type="EMBL" id="MCP2261210.1"/>
    </source>
</evidence>
<comment type="subcellular location">
    <subcellularLocation>
        <location evidence="1">Cytoplasm</location>
    </subcellularLocation>
</comment>
<protein>
    <submittedName>
        <fullName evidence="7">Enterochelin esterase</fullName>
    </submittedName>
</protein>
<feature type="region of interest" description="Disordered" evidence="5">
    <location>
        <begin position="1"/>
        <end position="24"/>
    </location>
</feature>
<evidence type="ECO:0000256" key="2">
    <source>
        <dbReference type="ARBA" id="ARBA00022490"/>
    </source>
</evidence>
<dbReference type="InterPro" id="IPR013783">
    <property type="entry name" value="Ig-like_fold"/>
</dbReference>
<proteinExistence type="inferred from homology"/>
<dbReference type="NCBIfam" id="NF007758">
    <property type="entry name" value="PRK10439.1"/>
    <property type="match status" value="1"/>
</dbReference>
<name>A0ABT1I0D7_STRSD</name>
<evidence type="ECO:0000256" key="1">
    <source>
        <dbReference type="ARBA" id="ARBA00004496"/>
    </source>
</evidence>
<comment type="caution">
    <text evidence="7">The sequence shown here is derived from an EMBL/GenBank/DDBJ whole genome shotgun (WGS) entry which is preliminary data.</text>
</comment>
<dbReference type="Pfam" id="PF00756">
    <property type="entry name" value="Esterase"/>
    <property type="match status" value="1"/>
</dbReference>
<feature type="compositionally biased region" description="Pro residues" evidence="5">
    <location>
        <begin position="7"/>
        <end position="19"/>
    </location>
</feature>
<dbReference type="Pfam" id="PF11806">
    <property type="entry name" value="Enterochelin_N"/>
    <property type="match status" value="1"/>
</dbReference>
<dbReference type="InterPro" id="IPR021764">
    <property type="entry name" value="Enterochelin_esterase_N"/>
</dbReference>
<evidence type="ECO:0000256" key="5">
    <source>
        <dbReference type="SAM" id="MobiDB-lite"/>
    </source>
</evidence>
<dbReference type="Proteomes" id="UP001205311">
    <property type="component" value="Unassembled WGS sequence"/>
</dbReference>
<feature type="region of interest" description="Disordered" evidence="5">
    <location>
        <begin position="183"/>
        <end position="204"/>
    </location>
</feature>
<keyword evidence="2" id="KW-0963">Cytoplasm</keyword>